<proteinExistence type="inferred from homology"/>
<evidence type="ECO:0000256" key="6">
    <source>
        <dbReference type="ARBA" id="ARBA00022984"/>
    </source>
</evidence>
<comment type="function">
    <text evidence="1">Removes C-terminal D-alanyl residues from sugar-peptide cell wall precursors.</text>
</comment>
<feature type="domain" description="Peptidase S11 D-alanyl-D-alanine carboxypeptidase A N-terminal" evidence="10">
    <location>
        <begin position="43"/>
        <end position="296"/>
    </location>
</feature>
<dbReference type="Gene3D" id="3.40.710.10">
    <property type="entry name" value="DD-peptidase/beta-lactamase superfamily"/>
    <property type="match status" value="1"/>
</dbReference>
<keyword evidence="3 9" id="KW-0732">Signal</keyword>
<dbReference type="Pfam" id="PF00768">
    <property type="entry name" value="Peptidase_S11"/>
    <property type="match status" value="1"/>
</dbReference>
<evidence type="ECO:0000256" key="1">
    <source>
        <dbReference type="ARBA" id="ARBA00003217"/>
    </source>
</evidence>
<comment type="similarity">
    <text evidence="2 8">Belongs to the peptidase S11 family.</text>
</comment>
<comment type="caution">
    <text evidence="11">The sequence shown here is derived from an EMBL/GenBank/DDBJ whole genome shotgun (WGS) entry which is preliminary data.</text>
</comment>
<dbReference type="Gene3D" id="2.60.410.10">
    <property type="entry name" value="D-Ala-D-Ala carboxypeptidase, C-terminal domain"/>
    <property type="match status" value="1"/>
</dbReference>
<evidence type="ECO:0000313" key="11">
    <source>
        <dbReference type="EMBL" id="MFD1672437.1"/>
    </source>
</evidence>
<keyword evidence="11" id="KW-0645">Protease</keyword>
<dbReference type="InterPro" id="IPR001967">
    <property type="entry name" value="Peptidase_S11_N"/>
</dbReference>
<reference evidence="12" key="1">
    <citation type="journal article" date="2019" name="Int. J. Syst. Evol. Microbiol.">
        <title>The Global Catalogue of Microorganisms (GCM) 10K type strain sequencing project: providing services to taxonomists for standard genome sequencing and annotation.</title>
        <authorList>
            <consortium name="The Broad Institute Genomics Platform"/>
            <consortium name="The Broad Institute Genome Sequencing Center for Infectious Disease"/>
            <person name="Wu L."/>
            <person name="Ma J."/>
        </authorList>
    </citation>
    <scope>NUCLEOTIDE SEQUENCE [LARGE SCALE GENOMIC DNA]</scope>
    <source>
        <strain evidence="12">CCM 8896</strain>
    </source>
</reference>
<organism evidence="11 12">
    <name type="scientific">Agrilactobacillus yilanensis</name>
    <dbReference type="NCBI Taxonomy" id="2485997"/>
    <lineage>
        <taxon>Bacteria</taxon>
        <taxon>Bacillati</taxon>
        <taxon>Bacillota</taxon>
        <taxon>Bacilli</taxon>
        <taxon>Lactobacillales</taxon>
        <taxon>Lactobacillaceae</taxon>
        <taxon>Agrilactobacillus</taxon>
    </lineage>
</organism>
<gene>
    <name evidence="11" type="ORF">ACFQ5M_10030</name>
</gene>
<evidence type="ECO:0000256" key="5">
    <source>
        <dbReference type="ARBA" id="ARBA00022960"/>
    </source>
</evidence>
<sequence>MITKRRITPLYLLILSFSLLIGLLAFSTQSVQAAAPANFNPDNYAVNAKAAVVLDAKSGQVLYAKEASTALPVASMSKMISLYLVLKAIDQGKIQWTDTIAPDEAQAALSEGTELSNVPLTAGTAYTVKELYEASWIYSANVAVMLLGQKVAGSQANFVKLMQQQLTDWGIKDATIVNASGLNNSLLGDLAVPGTGADAENEMSAYDTAQVAQHVLADYPEVLQTTKIAKQTFRANQAGSFEMTNWNMLLPGLQMYDASLAIDGLKTGTSDAAGECFTATLKVNGRRLIAVVMNAQGAADDKTKRFVATAGLLKATLASWQYDTVLTAQKALPNGQKLKVINGRQKYVTLTAAKTQKFWQLRSAASTQGQLKLKKAYRQGITAPVKANQVIGQYQLAKPDYIFVQAQPKTAVMTEKAVTKLPWYQILFNKIF</sequence>
<dbReference type="InterPro" id="IPR018044">
    <property type="entry name" value="Peptidase_S11"/>
</dbReference>
<dbReference type="GO" id="GO:0004180">
    <property type="term" value="F:carboxypeptidase activity"/>
    <property type="evidence" value="ECO:0007669"/>
    <property type="project" value="UniProtKB-KW"/>
</dbReference>
<evidence type="ECO:0000256" key="4">
    <source>
        <dbReference type="ARBA" id="ARBA00022801"/>
    </source>
</evidence>
<dbReference type="InterPro" id="IPR037167">
    <property type="entry name" value="Peptidase_S11_C_sf"/>
</dbReference>
<accession>A0ABW4J8A6</accession>
<keyword evidence="11" id="KW-0121">Carboxypeptidase</keyword>
<protein>
    <submittedName>
        <fullName evidence="11">D-alanyl-D-alanine carboxypeptidase family protein</fullName>
        <ecNumber evidence="11">3.4.-.-</ecNumber>
    </submittedName>
</protein>
<dbReference type="PANTHER" id="PTHR21581:SF11">
    <property type="entry name" value="D-ALANYL-D-ALANINE CARBOXYPEPTIDASE DACA"/>
    <property type="match status" value="1"/>
</dbReference>
<dbReference type="SUPFAM" id="SSF56601">
    <property type="entry name" value="beta-lactamase/transpeptidase-like"/>
    <property type="match status" value="1"/>
</dbReference>
<evidence type="ECO:0000256" key="2">
    <source>
        <dbReference type="ARBA" id="ARBA00007164"/>
    </source>
</evidence>
<dbReference type="SUPFAM" id="SSF69189">
    <property type="entry name" value="Penicillin-binding protein associated domain"/>
    <property type="match status" value="1"/>
</dbReference>
<evidence type="ECO:0000256" key="7">
    <source>
        <dbReference type="ARBA" id="ARBA00023316"/>
    </source>
</evidence>
<dbReference type="InterPro" id="IPR012338">
    <property type="entry name" value="Beta-lactam/transpept-like"/>
</dbReference>
<keyword evidence="12" id="KW-1185">Reference proteome</keyword>
<evidence type="ECO:0000259" key="10">
    <source>
        <dbReference type="Pfam" id="PF00768"/>
    </source>
</evidence>
<name>A0ABW4J8A6_9LACO</name>
<dbReference type="PANTHER" id="PTHR21581">
    <property type="entry name" value="D-ALANYL-D-ALANINE CARBOXYPEPTIDASE"/>
    <property type="match status" value="1"/>
</dbReference>
<dbReference type="EMBL" id="JBHTOP010000026">
    <property type="protein sequence ID" value="MFD1672437.1"/>
    <property type="molecule type" value="Genomic_DNA"/>
</dbReference>
<evidence type="ECO:0000256" key="9">
    <source>
        <dbReference type="SAM" id="SignalP"/>
    </source>
</evidence>
<dbReference type="Proteomes" id="UP001597267">
    <property type="component" value="Unassembled WGS sequence"/>
</dbReference>
<feature type="chain" id="PRO_5045419015" evidence="9">
    <location>
        <begin position="34"/>
        <end position="432"/>
    </location>
</feature>
<keyword evidence="7" id="KW-0961">Cell wall biogenesis/degradation</keyword>
<evidence type="ECO:0000256" key="3">
    <source>
        <dbReference type="ARBA" id="ARBA00022729"/>
    </source>
</evidence>
<evidence type="ECO:0000256" key="8">
    <source>
        <dbReference type="RuleBase" id="RU004016"/>
    </source>
</evidence>
<keyword evidence="6" id="KW-0573">Peptidoglycan synthesis</keyword>
<dbReference type="InterPro" id="IPR015956">
    <property type="entry name" value="Peniciliin-bd_prot_C_sf"/>
</dbReference>
<keyword evidence="4 11" id="KW-0378">Hydrolase</keyword>
<feature type="signal peptide" evidence="9">
    <location>
        <begin position="1"/>
        <end position="33"/>
    </location>
</feature>
<dbReference type="RefSeq" id="WP_164506948.1">
    <property type="nucleotide sequence ID" value="NZ_JBHTOP010000026.1"/>
</dbReference>
<dbReference type="PRINTS" id="PR00725">
    <property type="entry name" value="DADACBPTASE1"/>
</dbReference>
<keyword evidence="5" id="KW-0133">Cell shape</keyword>
<dbReference type="EC" id="3.4.-.-" evidence="11"/>
<evidence type="ECO:0000313" key="12">
    <source>
        <dbReference type="Proteomes" id="UP001597267"/>
    </source>
</evidence>